<evidence type="ECO:0000259" key="2">
    <source>
        <dbReference type="Pfam" id="PF08327"/>
    </source>
</evidence>
<dbReference type="AlphaFoldDB" id="A0A919XLB9"/>
<dbReference type="EMBL" id="BORQ01000009">
    <property type="protein sequence ID" value="GIO34306.1"/>
    <property type="molecule type" value="Genomic_DNA"/>
</dbReference>
<name>A0A919XLB9_9BACL</name>
<reference evidence="3" key="1">
    <citation type="submission" date="2021-03" db="EMBL/GenBank/DDBJ databases">
        <title>Antimicrobial resistance genes in bacteria isolated from Japanese honey, and their potential for conferring macrolide and lincosamide resistance in the American foulbrood pathogen Paenibacillus larvae.</title>
        <authorList>
            <person name="Okamoto M."/>
            <person name="Kumagai M."/>
            <person name="Kanamori H."/>
            <person name="Takamatsu D."/>
        </authorList>
    </citation>
    <scope>NUCLEOTIDE SEQUENCE</scope>
    <source>
        <strain evidence="3">J2TS6</strain>
    </source>
</reference>
<evidence type="ECO:0000256" key="1">
    <source>
        <dbReference type="ARBA" id="ARBA00006817"/>
    </source>
</evidence>
<evidence type="ECO:0000313" key="3">
    <source>
        <dbReference type="EMBL" id="GIO34306.1"/>
    </source>
</evidence>
<proteinExistence type="inferred from homology"/>
<dbReference type="Proteomes" id="UP000679779">
    <property type="component" value="Unassembled WGS sequence"/>
</dbReference>
<sequence length="158" mass="17935">MVSKHFATHDTFVIERNYEAAPARAFAAWSDPAIKSQWFQKSETFEFLVGGREFNRGGPPGGPVFTFDACFQEIVPDERIIYSYSLDQEETRISVSVVTVEFKQAEHGTRLIYTEQCVFLDGYDTVAQREHGTKIMLDKLGEVLLHTYDLGASNEEGR</sequence>
<evidence type="ECO:0000313" key="4">
    <source>
        <dbReference type="Proteomes" id="UP000679779"/>
    </source>
</evidence>
<protein>
    <submittedName>
        <fullName evidence="3">Activator of HSP90 ATPase</fullName>
    </submittedName>
</protein>
<dbReference type="Gene3D" id="3.30.530.20">
    <property type="match status" value="1"/>
</dbReference>
<dbReference type="SUPFAM" id="SSF55961">
    <property type="entry name" value="Bet v1-like"/>
    <property type="match status" value="1"/>
</dbReference>
<dbReference type="InterPro" id="IPR013538">
    <property type="entry name" value="ASHA1/2-like_C"/>
</dbReference>
<organism evidence="3 4">
    <name type="scientific">Paenibacillus albilobatus</name>
    <dbReference type="NCBI Taxonomy" id="2716884"/>
    <lineage>
        <taxon>Bacteria</taxon>
        <taxon>Bacillati</taxon>
        <taxon>Bacillota</taxon>
        <taxon>Bacilli</taxon>
        <taxon>Bacillales</taxon>
        <taxon>Paenibacillaceae</taxon>
        <taxon>Paenibacillus</taxon>
    </lineage>
</organism>
<keyword evidence="4" id="KW-1185">Reference proteome</keyword>
<dbReference type="Pfam" id="PF08327">
    <property type="entry name" value="AHSA1"/>
    <property type="match status" value="1"/>
</dbReference>
<accession>A0A919XLB9</accession>
<feature type="domain" description="Activator of Hsp90 ATPase homologue 1/2-like C-terminal" evidence="2">
    <location>
        <begin position="20"/>
        <end position="144"/>
    </location>
</feature>
<gene>
    <name evidence="3" type="ORF">J2TS6_54470</name>
</gene>
<dbReference type="CDD" id="cd08900">
    <property type="entry name" value="SRPBCC_CalC_Aha1-like_7"/>
    <property type="match status" value="1"/>
</dbReference>
<dbReference type="InterPro" id="IPR023393">
    <property type="entry name" value="START-like_dom_sf"/>
</dbReference>
<comment type="caution">
    <text evidence="3">The sequence shown here is derived from an EMBL/GenBank/DDBJ whole genome shotgun (WGS) entry which is preliminary data.</text>
</comment>
<comment type="similarity">
    <text evidence="1">Belongs to the AHA1 family.</text>
</comment>